<gene>
    <name evidence="1" type="ORF">BBC0178_011910</name>
</gene>
<evidence type="ECO:0000313" key="1">
    <source>
        <dbReference type="EMBL" id="AQT42666.1"/>
    </source>
</evidence>
<dbReference type="Proteomes" id="UP000189660">
    <property type="component" value="Chromosome"/>
</dbReference>
<sequence length="58" mass="6248">MGTKIKDPEFVQNTSEQLGNFLENPVSLTVSVSLGKTIPADIIAAIGEKSDVKLINLY</sequence>
<dbReference type="EMBL" id="CP015820">
    <property type="protein sequence ID" value="AQT42666.1"/>
    <property type="molecule type" value="Genomic_DNA"/>
</dbReference>
<keyword evidence="2" id="KW-1185">Reference proteome</keyword>
<proteinExistence type="predicted"/>
<name>A0A1U9MBJ0_9HYPH</name>
<protein>
    <submittedName>
        <fullName evidence="1">Uncharacterized protein</fullName>
    </submittedName>
</protein>
<evidence type="ECO:0000313" key="2">
    <source>
        <dbReference type="Proteomes" id="UP000189660"/>
    </source>
</evidence>
<reference evidence="1 2" key="1">
    <citation type="submission" date="2016-11" db="EMBL/GenBank/DDBJ databases">
        <title>Comparative genomics of Bartonella apis.</title>
        <authorList>
            <person name="Engel P."/>
        </authorList>
    </citation>
    <scope>NUCLEOTIDE SEQUENCE [LARGE SCALE GENOMIC DNA]</scope>
    <source>
        <strain evidence="1 2">BBC0178</strain>
    </source>
</reference>
<accession>A0A1U9MBJ0</accession>
<dbReference type="AlphaFoldDB" id="A0A1U9MBJ0"/>
<organism evidence="1 2">
    <name type="scientific">Bartonella apihabitans</name>
    <dbReference type="NCBI Taxonomy" id="2750929"/>
    <lineage>
        <taxon>Bacteria</taxon>
        <taxon>Pseudomonadati</taxon>
        <taxon>Pseudomonadota</taxon>
        <taxon>Alphaproteobacteria</taxon>
        <taxon>Hyphomicrobiales</taxon>
        <taxon>Bartonellaceae</taxon>
        <taxon>Bartonella</taxon>
    </lineage>
</organism>
<dbReference type="KEGG" id="bapa:BBC0178_011910"/>